<dbReference type="EMBL" id="CP031310">
    <property type="protein sequence ID" value="QCC50172.1"/>
    <property type="molecule type" value="Genomic_DNA"/>
</dbReference>
<feature type="domain" description="DUF7960" evidence="1">
    <location>
        <begin position="1"/>
        <end position="146"/>
    </location>
</feature>
<keyword evidence="3" id="KW-1185">Reference proteome</keyword>
<organism evidence="2 3">
    <name type="scientific">Halapricum salinum</name>
    <dbReference type="NCBI Taxonomy" id="1457250"/>
    <lineage>
        <taxon>Archaea</taxon>
        <taxon>Methanobacteriati</taxon>
        <taxon>Methanobacteriota</taxon>
        <taxon>Stenosarchaea group</taxon>
        <taxon>Halobacteria</taxon>
        <taxon>Halobacteriales</taxon>
        <taxon>Haloarculaceae</taxon>
        <taxon>Halapricum</taxon>
    </lineage>
</organism>
<dbReference type="RefSeq" id="WP_049993616.1">
    <property type="nucleotide sequence ID" value="NZ_CP031310.1"/>
</dbReference>
<proteinExistence type="predicted"/>
<evidence type="ECO:0000259" key="1">
    <source>
        <dbReference type="Pfam" id="PF25901"/>
    </source>
</evidence>
<dbReference type="OrthoDB" id="159011at2157"/>
<evidence type="ECO:0000313" key="2">
    <source>
        <dbReference type="EMBL" id="QCC50172.1"/>
    </source>
</evidence>
<evidence type="ECO:0000313" key="3">
    <source>
        <dbReference type="Proteomes" id="UP000296706"/>
    </source>
</evidence>
<dbReference type="Pfam" id="PF25901">
    <property type="entry name" value="DUF7960"/>
    <property type="match status" value="1"/>
</dbReference>
<gene>
    <name evidence="2" type="ORF">DV733_02525</name>
</gene>
<dbReference type="InterPro" id="IPR058266">
    <property type="entry name" value="DUF7960"/>
</dbReference>
<dbReference type="AlphaFoldDB" id="A0A4D6HAV3"/>
<sequence>MYTGKTEKPCCLCGSPETSARLDLPPRALQLCKHADPIAWQDIVGEVSLYFCGDDFELVAELVLDVGVSPLSRCNAARASFDLREDFEALLNDVRDEPDQRPLESEMREDAREAIAAYERDETVGEQRLVQARVVQWALDDLDAEKAAATDD</sequence>
<protein>
    <recommendedName>
        <fullName evidence="1">DUF7960 domain-containing protein</fullName>
    </recommendedName>
</protein>
<reference evidence="2 3" key="1">
    <citation type="journal article" date="2019" name="Nat. Commun.">
        <title>A new type of DNA phosphorothioation-based antiviral system in archaea.</title>
        <authorList>
            <person name="Xiong L."/>
            <person name="Liu S."/>
            <person name="Chen S."/>
            <person name="Xiao Y."/>
            <person name="Zhu B."/>
            <person name="Gao Y."/>
            <person name="Zhang Y."/>
            <person name="Chen B."/>
            <person name="Luo J."/>
            <person name="Deng Z."/>
            <person name="Chen X."/>
            <person name="Wang L."/>
            <person name="Chen S."/>
        </authorList>
    </citation>
    <scope>NUCLEOTIDE SEQUENCE [LARGE SCALE GENOMIC DNA]</scope>
    <source>
        <strain evidence="2 3">CBA1105</strain>
    </source>
</reference>
<dbReference type="GeneID" id="39846705"/>
<dbReference type="KEGG" id="hsn:DV733_02525"/>
<accession>A0A4D6HAV3</accession>
<dbReference type="Proteomes" id="UP000296706">
    <property type="component" value="Chromosome"/>
</dbReference>
<name>A0A4D6HAV3_9EURY</name>